<gene>
    <name evidence="1" type="ORF">DW914_17530</name>
</gene>
<dbReference type="EMBL" id="QSFX01000047">
    <property type="protein sequence ID" value="RHA82878.1"/>
    <property type="molecule type" value="Genomic_DNA"/>
</dbReference>
<comment type="caution">
    <text evidence="1">The sequence shown here is derived from an EMBL/GenBank/DDBJ whole genome shotgun (WGS) entry which is preliminary data.</text>
</comment>
<name>A0A413TCW2_9FIRM</name>
<evidence type="ECO:0000313" key="1">
    <source>
        <dbReference type="EMBL" id="RHA82878.1"/>
    </source>
</evidence>
<dbReference type="RefSeq" id="WP_118583658.1">
    <property type="nucleotide sequence ID" value="NZ_CABJFX010000047.1"/>
</dbReference>
<protein>
    <submittedName>
        <fullName evidence="1">Uncharacterized protein</fullName>
    </submittedName>
</protein>
<organism evidence="1 2">
    <name type="scientific">Roseburia inulinivorans</name>
    <dbReference type="NCBI Taxonomy" id="360807"/>
    <lineage>
        <taxon>Bacteria</taxon>
        <taxon>Bacillati</taxon>
        <taxon>Bacillota</taxon>
        <taxon>Clostridia</taxon>
        <taxon>Lachnospirales</taxon>
        <taxon>Lachnospiraceae</taxon>
        <taxon>Roseburia</taxon>
    </lineage>
</organism>
<sequence length="270" mass="31438">MSINKSGSQVYFEGMFTGSSGFPFRQISKAQYEQTSLTKQQADDMAQLLGDEIASYYYKALLSYIESIPALTNKLFSWATVRLYYSVFYAIKAYLACNNIAILRAERRLYYVKAKEGEFFKRCDDTTDHKGTILTLCKLFKNSDLLLSNNIDGIDVYQWMMRRREEVNYKDMDFHDPDAPDFWSELNNEICRYGISAVVDKMVNDLWLYCFQDEYAILGVPTKRLVLTVDEIHKFGKVLNISNEKKELIDTMSNILSENSVRALELWKRD</sequence>
<accession>A0A413TCW2</accession>
<dbReference type="AlphaFoldDB" id="A0A413TCW2"/>
<dbReference type="Gene3D" id="1.20.120.330">
    <property type="entry name" value="Nucleotidyltransferases domain 2"/>
    <property type="match status" value="1"/>
</dbReference>
<dbReference type="Proteomes" id="UP000283492">
    <property type="component" value="Unassembled WGS sequence"/>
</dbReference>
<proteinExistence type="predicted"/>
<reference evidence="1 2" key="1">
    <citation type="submission" date="2018-08" db="EMBL/GenBank/DDBJ databases">
        <title>A genome reference for cultivated species of the human gut microbiota.</title>
        <authorList>
            <person name="Zou Y."/>
            <person name="Xue W."/>
            <person name="Luo G."/>
        </authorList>
    </citation>
    <scope>NUCLEOTIDE SEQUENCE [LARGE SCALE GENOMIC DNA]</scope>
    <source>
        <strain evidence="1 2">AM42-1AC</strain>
    </source>
</reference>
<evidence type="ECO:0000313" key="2">
    <source>
        <dbReference type="Proteomes" id="UP000283492"/>
    </source>
</evidence>